<protein>
    <submittedName>
        <fullName evidence="1">Uncharacterized protein</fullName>
    </submittedName>
</protein>
<accession>A0A834F9R4</accession>
<reference evidence="1" key="1">
    <citation type="journal article" name="BMC Genomics">
        <title>Long-read sequencing and de novo genome assembly of marine medaka (Oryzias melastigma).</title>
        <authorList>
            <person name="Liang P."/>
            <person name="Saqib H.S.A."/>
            <person name="Ni X."/>
            <person name="Shen Y."/>
        </authorList>
    </citation>
    <scope>NUCLEOTIDE SEQUENCE</scope>
    <source>
        <strain evidence="1">Bigg-433</strain>
    </source>
</reference>
<name>A0A834F9R4_ORYME</name>
<organism evidence="1 2">
    <name type="scientific">Oryzias melastigma</name>
    <name type="common">Marine medaka</name>
    <dbReference type="NCBI Taxonomy" id="30732"/>
    <lineage>
        <taxon>Eukaryota</taxon>
        <taxon>Metazoa</taxon>
        <taxon>Chordata</taxon>
        <taxon>Craniata</taxon>
        <taxon>Vertebrata</taxon>
        <taxon>Euteleostomi</taxon>
        <taxon>Actinopterygii</taxon>
        <taxon>Neopterygii</taxon>
        <taxon>Teleostei</taxon>
        <taxon>Neoteleostei</taxon>
        <taxon>Acanthomorphata</taxon>
        <taxon>Ovalentaria</taxon>
        <taxon>Atherinomorphae</taxon>
        <taxon>Beloniformes</taxon>
        <taxon>Adrianichthyidae</taxon>
        <taxon>Oryziinae</taxon>
        <taxon>Oryzias</taxon>
    </lineage>
</organism>
<dbReference type="Proteomes" id="UP000646548">
    <property type="component" value="Unassembled WGS sequence"/>
</dbReference>
<evidence type="ECO:0000313" key="1">
    <source>
        <dbReference type="EMBL" id="KAF6726546.1"/>
    </source>
</evidence>
<sequence length="75" mass="8103">MREGKRGSEAARNWFCCEGPMCALAGVSEPQSGAITPDVSEYHWLLGKRAVRKSNPAAHTRLTEAELRTSSALSA</sequence>
<proteinExistence type="predicted"/>
<dbReference type="AlphaFoldDB" id="A0A834F9R4"/>
<comment type="caution">
    <text evidence="1">The sequence shown here is derived from an EMBL/GenBank/DDBJ whole genome shotgun (WGS) entry which is preliminary data.</text>
</comment>
<gene>
    <name evidence="1" type="ORF">FQA47_020448</name>
</gene>
<evidence type="ECO:0000313" key="2">
    <source>
        <dbReference type="Proteomes" id="UP000646548"/>
    </source>
</evidence>
<dbReference type="EMBL" id="WKFB01000326">
    <property type="protein sequence ID" value="KAF6726546.1"/>
    <property type="molecule type" value="Genomic_DNA"/>
</dbReference>